<dbReference type="Pfam" id="PF10988">
    <property type="entry name" value="DUF2807"/>
    <property type="match status" value="1"/>
</dbReference>
<proteinExistence type="predicted"/>
<evidence type="ECO:0000259" key="2">
    <source>
        <dbReference type="Pfam" id="PF10988"/>
    </source>
</evidence>
<keyword evidence="4" id="KW-1185">Reference proteome</keyword>
<reference evidence="3 4" key="1">
    <citation type="submission" date="2024-09" db="EMBL/GenBank/DDBJ databases">
        <authorList>
            <person name="Sun Q."/>
            <person name="Mori K."/>
        </authorList>
    </citation>
    <scope>NUCLEOTIDE SEQUENCE [LARGE SCALE GENOMIC DNA]</scope>
    <source>
        <strain evidence="3 4">CECT 7955</strain>
    </source>
</reference>
<organism evidence="3 4">
    <name type="scientific">Flavobacterium jumunjinense</name>
    <dbReference type="NCBI Taxonomy" id="998845"/>
    <lineage>
        <taxon>Bacteria</taxon>
        <taxon>Pseudomonadati</taxon>
        <taxon>Bacteroidota</taxon>
        <taxon>Flavobacteriia</taxon>
        <taxon>Flavobacteriales</taxon>
        <taxon>Flavobacteriaceae</taxon>
        <taxon>Flavobacterium</taxon>
    </lineage>
</organism>
<dbReference type="Gene3D" id="2.160.20.120">
    <property type="match status" value="1"/>
</dbReference>
<protein>
    <submittedName>
        <fullName evidence="3">Head GIN domain-containing protein</fullName>
    </submittedName>
</protein>
<dbReference type="EMBL" id="JBHMEY010000066">
    <property type="protein sequence ID" value="MFB9097757.1"/>
    <property type="molecule type" value="Genomic_DNA"/>
</dbReference>
<comment type="caution">
    <text evidence="3">The sequence shown here is derived from an EMBL/GenBank/DDBJ whole genome shotgun (WGS) entry which is preliminary data.</text>
</comment>
<dbReference type="InterPro" id="IPR021255">
    <property type="entry name" value="DUF2807"/>
</dbReference>
<dbReference type="Proteomes" id="UP001589607">
    <property type="component" value="Unassembled WGS sequence"/>
</dbReference>
<feature type="domain" description="Putative auto-transporter adhesin head GIN" evidence="2">
    <location>
        <begin position="25"/>
        <end position="204"/>
    </location>
</feature>
<feature type="signal peptide" evidence="1">
    <location>
        <begin position="1"/>
        <end position="17"/>
    </location>
</feature>
<accession>A0ABV5GQW8</accession>
<name>A0ABV5GQW8_9FLAO</name>
<feature type="chain" id="PRO_5046594098" evidence="1">
    <location>
        <begin position="18"/>
        <end position="221"/>
    </location>
</feature>
<gene>
    <name evidence="3" type="ORF">ACFFVF_14665</name>
</gene>
<keyword evidence="1" id="KW-0732">Signal</keyword>
<evidence type="ECO:0000256" key="1">
    <source>
        <dbReference type="SAM" id="SignalP"/>
    </source>
</evidence>
<dbReference type="RefSeq" id="WP_236457962.1">
    <property type="nucleotide sequence ID" value="NZ_CBCSGE010000008.1"/>
</dbReference>
<sequence>MKKIVYSLLLISSVAFSQIEKTVGDFYKVTAFDKIDVYLIQSDENKVILKGDKSEDVELVNKNGELKIKMNFSNLMKGDNISATVYYKKIEAVEANEGSRVASNEIFKAINFSIIAKESSNIKLRLDVDRLTTKLTQGSILELDGKVEYADILVNSGGKYEAQRLVTKQTVITANTGGKADVNATDFVNAKVRAGGSVLIYGKPKQIDQKIVAGGSIEQAK</sequence>
<evidence type="ECO:0000313" key="3">
    <source>
        <dbReference type="EMBL" id="MFB9097757.1"/>
    </source>
</evidence>
<evidence type="ECO:0000313" key="4">
    <source>
        <dbReference type="Proteomes" id="UP001589607"/>
    </source>
</evidence>